<evidence type="ECO:0000313" key="1">
    <source>
        <dbReference type="EMBL" id="AGF78061.1"/>
    </source>
</evidence>
<organism evidence="1 2">
    <name type="scientific">Desulfocapsa sulfexigens (strain DSM 10523 / SB164P1)</name>
    <dbReference type="NCBI Taxonomy" id="1167006"/>
    <lineage>
        <taxon>Bacteria</taxon>
        <taxon>Pseudomonadati</taxon>
        <taxon>Thermodesulfobacteriota</taxon>
        <taxon>Desulfobulbia</taxon>
        <taxon>Desulfobulbales</taxon>
        <taxon>Desulfocapsaceae</taxon>
        <taxon>Desulfocapsa</taxon>
    </lineage>
</organism>
<dbReference type="AlphaFoldDB" id="M1PNS2"/>
<gene>
    <name evidence="1" type="ordered locus">UWK_01503</name>
</gene>
<reference evidence="2" key="1">
    <citation type="journal article" date="2013" name="Stand. Genomic Sci.">
        <title>Complete genome sequence of Desulfocapsa sulfexigens, a marine deltaproteobacterium specialized in disproportionating inorganic sulfur compounds.</title>
        <authorList>
            <person name="Finster K.W."/>
            <person name="Kjeldsen K.U."/>
            <person name="Kube M."/>
            <person name="Reinhardt R."/>
            <person name="Mussmann M."/>
            <person name="Amann R."/>
            <person name="Schreiber L."/>
        </authorList>
    </citation>
    <scope>NUCLEOTIDE SEQUENCE [LARGE SCALE GENOMIC DNA]</scope>
    <source>
        <strain evidence="2">DSM 10523 / SB164P1</strain>
    </source>
</reference>
<proteinExistence type="predicted"/>
<dbReference type="OrthoDB" id="9807925at2"/>
<dbReference type="KEGG" id="dsf:UWK_01503"/>
<sequence length="115" mass="12845">MKKILLVAFQGQPMCFIHVLLNGLELKTAGHECKIIIEGEATTLIPEIIKESHFLHGLYNQVKEAGLIEGVCKACSMKMQVFEQIEKTGLPLLDDMSGHPGMVKYIEKGFEIVNF</sequence>
<accession>M1PNS2</accession>
<dbReference type="PATRIC" id="fig|1167006.5.peg.1655"/>
<dbReference type="HOGENOM" id="CLU_167520_1_0_7"/>
<dbReference type="EMBL" id="CP003985">
    <property type="protein sequence ID" value="AGF78061.1"/>
    <property type="molecule type" value="Genomic_DNA"/>
</dbReference>
<name>M1PNS2_DESSD</name>
<protein>
    <recommendedName>
        <fullName evidence="3">Cytoplasmic protein</fullName>
    </recommendedName>
</protein>
<dbReference type="eggNOG" id="COG3370">
    <property type="taxonomic scope" value="Bacteria"/>
</dbReference>
<dbReference type="InterPro" id="IPR027396">
    <property type="entry name" value="DsrEFH-like"/>
</dbReference>
<evidence type="ECO:0000313" key="2">
    <source>
        <dbReference type="Proteomes" id="UP000011721"/>
    </source>
</evidence>
<dbReference type="SUPFAM" id="SSF75169">
    <property type="entry name" value="DsrEFH-like"/>
    <property type="match status" value="1"/>
</dbReference>
<keyword evidence="2" id="KW-1185">Reference proteome</keyword>
<dbReference type="Proteomes" id="UP000011721">
    <property type="component" value="Chromosome"/>
</dbReference>
<dbReference type="RefSeq" id="WP_015403752.1">
    <property type="nucleotide sequence ID" value="NC_020304.1"/>
</dbReference>
<evidence type="ECO:0008006" key="3">
    <source>
        <dbReference type="Google" id="ProtNLM"/>
    </source>
</evidence>
<dbReference type="STRING" id="1167006.UWK_01503"/>